<dbReference type="AlphaFoldDB" id="G3GSP6"/>
<evidence type="ECO:0000256" key="1">
    <source>
        <dbReference type="SAM" id="MobiDB-lite"/>
    </source>
</evidence>
<feature type="compositionally biased region" description="Basic and acidic residues" evidence="1">
    <location>
        <begin position="119"/>
        <end position="134"/>
    </location>
</feature>
<evidence type="ECO:0000313" key="3">
    <source>
        <dbReference type="Proteomes" id="UP000001075"/>
    </source>
</evidence>
<dbReference type="InParanoid" id="G3GSP6"/>
<protein>
    <submittedName>
        <fullName evidence="2">Uncharacterized protein</fullName>
    </submittedName>
</protein>
<accession>G3GSP6</accession>
<name>G3GSP6_CRIGR</name>
<dbReference type="Proteomes" id="UP000001075">
    <property type="component" value="Unassembled WGS sequence"/>
</dbReference>
<proteinExistence type="predicted"/>
<sequence>MVYLKLRTECDFQVGQQQHQAFIRNGKQTQEKGSSVTDPSSASWVWCQSHCPLAQFAFRGAFPSRTVLYSMTNSTGPLIMEQTPATSGPNLSTMQINTTHLQSTAVHLKEPIPSRGRLGRSEAVKQEDVSKSDKVPTPQRSTFFVHTSLLDVTLGETGYSQFIKEHHYLKGEINSC</sequence>
<gene>
    <name evidence="2" type="ORF">I79_000663</name>
</gene>
<reference evidence="3" key="1">
    <citation type="journal article" date="2011" name="Nat. Biotechnol.">
        <title>The genomic sequence of the Chinese hamster ovary (CHO)-K1 cell line.</title>
        <authorList>
            <person name="Xu X."/>
            <person name="Nagarajan H."/>
            <person name="Lewis N.E."/>
            <person name="Pan S."/>
            <person name="Cai Z."/>
            <person name="Liu X."/>
            <person name="Chen W."/>
            <person name="Xie M."/>
            <person name="Wang W."/>
            <person name="Hammond S."/>
            <person name="Andersen M.R."/>
            <person name="Neff N."/>
            <person name="Passarelli B."/>
            <person name="Koh W."/>
            <person name="Fan H.C."/>
            <person name="Wang J."/>
            <person name="Gui Y."/>
            <person name="Lee K.H."/>
            <person name="Betenbaugh M.J."/>
            <person name="Quake S.R."/>
            <person name="Famili I."/>
            <person name="Palsson B.O."/>
            <person name="Wang J."/>
        </authorList>
    </citation>
    <scope>NUCLEOTIDE SEQUENCE [LARGE SCALE GENOMIC DNA]</scope>
    <source>
        <strain evidence="3">CHO K1 cell line</strain>
    </source>
</reference>
<feature type="region of interest" description="Disordered" evidence="1">
    <location>
        <begin position="109"/>
        <end position="136"/>
    </location>
</feature>
<organism evidence="2 3">
    <name type="scientific">Cricetulus griseus</name>
    <name type="common">Chinese hamster</name>
    <name type="synonym">Cricetulus barabensis griseus</name>
    <dbReference type="NCBI Taxonomy" id="10029"/>
    <lineage>
        <taxon>Eukaryota</taxon>
        <taxon>Metazoa</taxon>
        <taxon>Chordata</taxon>
        <taxon>Craniata</taxon>
        <taxon>Vertebrata</taxon>
        <taxon>Euteleostomi</taxon>
        <taxon>Mammalia</taxon>
        <taxon>Eutheria</taxon>
        <taxon>Euarchontoglires</taxon>
        <taxon>Glires</taxon>
        <taxon>Rodentia</taxon>
        <taxon>Myomorpha</taxon>
        <taxon>Muroidea</taxon>
        <taxon>Cricetidae</taxon>
        <taxon>Cricetinae</taxon>
        <taxon>Cricetulus</taxon>
    </lineage>
</organism>
<evidence type="ECO:0000313" key="2">
    <source>
        <dbReference type="EMBL" id="EGV96411.1"/>
    </source>
</evidence>
<dbReference type="EMBL" id="JH000012">
    <property type="protein sequence ID" value="EGV96411.1"/>
    <property type="molecule type" value="Genomic_DNA"/>
</dbReference>